<feature type="transmembrane region" description="Helical" evidence="4">
    <location>
        <begin position="505"/>
        <end position="528"/>
    </location>
</feature>
<dbReference type="EMBL" id="CH963857">
    <property type="protein sequence ID" value="EDW76286.2"/>
    <property type="molecule type" value="Genomic_DNA"/>
</dbReference>
<reference evidence="5 6" key="1">
    <citation type="journal article" date="2007" name="Nature">
        <title>Evolution of genes and genomes on the Drosophila phylogeny.</title>
        <authorList>
            <consortium name="Drosophila 12 Genomes Consortium"/>
            <person name="Clark A.G."/>
            <person name="Eisen M.B."/>
            <person name="Smith D.R."/>
            <person name="Bergman C.M."/>
            <person name="Oliver B."/>
            <person name="Markow T.A."/>
            <person name="Kaufman T.C."/>
            <person name="Kellis M."/>
            <person name="Gelbart W."/>
            <person name="Iyer V.N."/>
            <person name="Pollard D.A."/>
            <person name="Sackton T.B."/>
            <person name="Larracuente A.M."/>
            <person name="Singh N.D."/>
            <person name="Abad J.P."/>
            <person name="Abt D.N."/>
            <person name="Adryan B."/>
            <person name="Aguade M."/>
            <person name="Akashi H."/>
            <person name="Anderson W.W."/>
            <person name="Aquadro C.F."/>
            <person name="Ardell D.H."/>
            <person name="Arguello R."/>
            <person name="Artieri C.G."/>
            <person name="Barbash D.A."/>
            <person name="Barker D."/>
            <person name="Barsanti P."/>
            <person name="Batterham P."/>
            <person name="Batzoglou S."/>
            <person name="Begun D."/>
            <person name="Bhutkar A."/>
            <person name="Blanco E."/>
            <person name="Bosak S.A."/>
            <person name="Bradley R.K."/>
            <person name="Brand A.D."/>
            <person name="Brent M.R."/>
            <person name="Brooks A.N."/>
            <person name="Brown R.H."/>
            <person name="Butlin R.K."/>
            <person name="Caggese C."/>
            <person name="Calvi B.R."/>
            <person name="Bernardo de Carvalho A."/>
            <person name="Caspi A."/>
            <person name="Castrezana S."/>
            <person name="Celniker S.E."/>
            <person name="Chang J.L."/>
            <person name="Chapple C."/>
            <person name="Chatterji S."/>
            <person name="Chinwalla A."/>
            <person name="Civetta A."/>
            <person name="Clifton S.W."/>
            <person name="Comeron J.M."/>
            <person name="Costello J.C."/>
            <person name="Coyne J.A."/>
            <person name="Daub J."/>
            <person name="David R.G."/>
            <person name="Delcher A.L."/>
            <person name="Delehaunty K."/>
            <person name="Do C.B."/>
            <person name="Ebling H."/>
            <person name="Edwards K."/>
            <person name="Eickbush T."/>
            <person name="Evans J.D."/>
            <person name="Filipski A."/>
            <person name="Findeiss S."/>
            <person name="Freyhult E."/>
            <person name="Fulton L."/>
            <person name="Fulton R."/>
            <person name="Garcia A.C."/>
            <person name="Gardiner A."/>
            <person name="Garfield D.A."/>
            <person name="Garvin B.E."/>
            <person name="Gibson G."/>
            <person name="Gilbert D."/>
            <person name="Gnerre S."/>
            <person name="Godfrey J."/>
            <person name="Good R."/>
            <person name="Gotea V."/>
            <person name="Gravely B."/>
            <person name="Greenberg A.J."/>
            <person name="Griffiths-Jones S."/>
            <person name="Gross S."/>
            <person name="Guigo R."/>
            <person name="Gustafson E.A."/>
            <person name="Haerty W."/>
            <person name="Hahn M.W."/>
            <person name="Halligan D.L."/>
            <person name="Halpern A.L."/>
            <person name="Halter G.M."/>
            <person name="Han M.V."/>
            <person name="Heger A."/>
            <person name="Hillier L."/>
            <person name="Hinrichs A.S."/>
            <person name="Holmes I."/>
            <person name="Hoskins R.A."/>
            <person name="Hubisz M.J."/>
            <person name="Hultmark D."/>
            <person name="Huntley M.A."/>
            <person name="Jaffe D.B."/>
            <person name="Jagadeeshan S."/>
            <person name="Jeck W.R."/>
            <person name="Johnson J."/>
            <person name="Jones C.D."/>
            <person name="Jordan W.C."/>
            <person name="Karpen G.H."/>
            <person name="Kataoka E."/>
            <person name="Keightley P.D."/>
            <person name="Kheradpour P."/>
            <person name="Kirkness E.F."/>
            <person name="Koerich L.B."/>
            <person name="Kristiansen K."/>
            <person name="Kudrna D."/>
            <person name="Kulathinal R.J."/>
            <person name="Kumar S."/>
            <person name="Kwok R."/>
            <person name="Lander E."/>
            <person name="Langley C.H."/>
            <person name="Lapoint R."/>
            <person name="Lazzaro B.P."/>
            <person name="Lee S.J."/>
            <person name="Levesque L."/>
            <person name="Li R."/>
            <person name="Lin C.F."/>
            <person name="Lin M.F."/>
            <person name="Lindblad-Toh K."/>
            <person name="Llopart A."/>
            <person name="Long M."/>
            <person name="Low L."/>
            <person name="Lozovsky E."/>
            <person name="Lu J."/>
            <person name="Luo M."/>
            <person name="Machado C.A."/>
            <person name="Makalowski W."/>
            <person name="Marzo M."/>
            <person name="Matsuda M."/>
            <person name="Matzkin L."/>
            <person name="McAllister B."/>
            <person name="McBride C.S."/>
            <person name="McKernan B."/>
            <person name="McKernan K."/>
            <person name="Mendez-Lago M."/>
            <person name="Minx P."/>
            <person name="Mollenhauer M.U."/>
            <person name="Montooth K."/>
            <person name="Mount S.M."/>
            <person name="Mu X."/>
            <person name="Myers E."/>
            <person name="Negre B."/>
            <person name="Newfeld S."/>
            <person name="Nielsen R."/>
            <person name="Noor M.A."/>
            <person name="O'Grady P."/>
            <person name="Pachter L."/>
            <person name="Papaceit M."/>
            <person name="Parisi M.J."/>
            <person name="Parisi M."/>
            <person name="Parts L."/>
            <person name="Pedersen J.S."/>
            <person name="Pesole G."/>
            <person name="Phillippy A.M."/>
            <person name="Ponting C.P."/>
            <person name="Pop M."/>
            <person name="Porcelli D."/>
            <person name="Powell J.R."/>
            <person name="Prohaska S."/>
            <person name="Pruitt K."/>
            <person name="Puig M."/>
            <person name="Quesneville H."/>
            <person name="Ram K.R."/>
            <person name="Rand D."/>
            <person name="Rasmussen M.D."/>
            <person name="Reed L.K."/>
            <person name="Reenan R."/>
            <person name="Reily A."/>
            <person name="Remington K.A."/>
            <person name="Rieger T.T."/>
            <person name="Ritchie M.G."/>
            <person name="Robin C."/>
            <person name="Rogers Y.H."/>
            <person name="Rohde C."/>
            <person name="Rozas J."/>
            <person name="Rubenfield M.J."/>
            <person name="Ruiz A."/>
            <person name="Russo S."/>
            <person name="Salzberg S.L."/>
            <person name="Sanchez-Gracia A."/>
            <person name="Saranga D.J."/>
            <person name="Sato H."/>
            <person name="Schaeffer S.W."/>
            <person name="Schatz M.C."/>
            <person name="Schlenke T."/>
            <person name="Schwartz R."/>
            <person name="Segarra C."/>
            <person name="Singh R.S."/>
            <person name="Sirot L."/>
            <person name="Sirota M."/>
            <person name="Sisneros N.B."/>
            <person name="Smith C.D."/>
            <person name="Smith T.F."/>
            <person name="Spieth J."/>
            <person name="Stage D.E."/>
            <person name="Stark A."/>
            <person name="Stephan W."/>
            <person name="Strausberg R.L."/>
            <person name="Strempel S."/>
            <person name="Sturgill D."/>
            <person name="Sutton G."/>
            <person name="Sutton G.G."/>
            <person name="Tao W."/>
            <person name="Teichmann S."/>
            <person name="Tobari Y.N."/>
            <person name="Tomimura Y."/>
            <person name="Tsolas J.M."/>
            <person name="Valente V.L."/>
            <person name="Venter E."/>
            <person name="Venter J.C."/>
            <person name="Vicario S."/>
            <person name="Vieira F.G."/>
            <person name="Vilella A.J."/>
            <person name="Villasante A."/>
            <person name="Walenz B."/>
            <person name="Wang J."/>
            <person name="Wasserman M."/>
            <person name="Watts T."/>
            <person name="Wilson D."/>
            <person name="Wilson R.K."/>
            <person name="Wing R.A."/>
            <person name="Wolfner M.F."/>
            <person name="Wong A."/>
            <person name="Wong G.K."/>
            <person name="Wu C.I."/>
            <person name="Wu G."/>
            <person name="Yamamoto D."/>
            <person name="Yang H.P."/>
            <person name="Yang S.P."/>
            <person name="Yorke J.A."/>
            <person name="Yoshida K."/>
            <person name="Zdobnov E."/>
            <person name="Zhang P."/>
            <person name="Zhang Y."/>
            <person name="Zimin A.V."/>
            <person name="Baldwin J."/>
            <person name="Abdouelleil A."/>
            <person name="Abdulkadir J."/>
            <person name="Abebe A."/>
            <person name="Abera B."/>
            <person name="Abreu J."/>
            <person name="Acer S.C."/>
            <person name="Aftuck L."/>
            <person name="Alexander A."/>
            <person name="An P."/>
            <person name="Anderson E."/>
            <person name="Anderson S."/>
            <person name="Arachi H."/>
            <person name="Azer M."/>
            <person name="Bachantsang P."/>
            <person name="Barry A."/>
            <person name="Bayul T."/>
            <person name="Berlin A."/>
            <person name="Bessette D."/>
            <person name="Bloom T."/>
            <person name="Blye J."/>
            <person name="Boguslavskiy L."/>
            <person name="Bonnet C."/>
            <person name="Boukhgalter B."/>
            <person name="Bourzgui I."/>
            <person name="Brown A."/>
            <person name="Cahill P."/>
            <person name="Channer S."/>
            <person name="Cheshatsang Y."/>
            <person name="Chuda L."/>
            <person name="Citroen M."/>
            <person name="Collymore A."/>
            <person name="Cooke P."/>
            <person name="Costello M."/>
            <person name="D'Aco K."/>
            <person name="Daza R."/>
            <person name="De Haan G."/>
            <person name="DeGray S."/>
            <person name="DeMaso C."/>
            <person name="Dhargay N."/>
            <person name="Dooley K."/>
            <person name="Dooley E."/>
            <person name="Doricent M."/>
            <person name="Dorje P."/>
            <person name="Dorjee K."/>
            <person name="Dupes A."/>
            <person name="Elong R."/>
            <person name="Falk J."/>
            <person name="Farina A."/>
            <person name="Faro S."/>
            <person name="Ferguson D."/>
            <person name="Fisher S."/>
            <person name="Foley C.D."/>
            <person name="Franke A."/>
            <person name="Friedrich D."/>
            <person name="Gadbois L."/>
            <person name="Gearin G."/>
            <person name="Gearin C.R."/>
            <person name="Giannoukos G."/>
            <person name="Goode T."/>
            <person name="Graham J."/>
            <person name="Grandbois E."/>
            <person name="Grewal S."/>
            <person name="Gyaltsen K."/>
            <person name="Hafez N."/>
            <person name="Hagos B."/>
            <person name="Hall J."/>
            <person name="Henson C."/>
            <person name="Hollinger A."/>
            <person name="Honan T."/>
            <person name="Huard M.D."/>
            <person name="Hughes L."/>
            <person name="Hurhula B."/>
            <person name="Husby M.E."/>
            <person name="Kamat A."/>
            <person name="Kanga B."/>
            <person name="Kashin S."/>
            <person name="Khazanovich D."/>
            <person name="Kisner P."/>
            <person name="Lance K."/>
            <person name="Lara M."/>
            <person name="Lee W."/>
            <person name="Lennon N."/>
            <person name="Letendre F."/>
            <person name="LeVine R."/>
            <person name="Lipovsky A."/>
            <person name="Liu X."/>
            <person name="Liu J."/>
            <person name="Liu S."/>
            <person name="Lokyitsang T."/>
            <person name="Lokyitsang Y."/>
            <person name="Lubonja R."/>
            <person name="Lui A."/>
            <person name="MacDonald P."/>
            <person name="Magnisalis V."/>
            <person name="Maru K."/>
            <person name="Matthews C."/>
            <person name="McCusker W."/>
            <person name="McDonough S."/>
            <person name="Mehta T."/>
            <person name="Meldrim J."/>
            <person name="Meneus L."/>
            <person name="Mihai O."/>
            <person name="Mihalev A."/>
            <person name="Mihova T."/>
            <person name="Mittelman R."/>
            <person name="Mlenga V."/>
            <person name="Montmayeur A."/>
            <person name="Mulrain L."/>
            <person name="Navidi A."/>
            <person name="Naylor J."/>
            <person name="Negash T."/>
            <person name="Nguyen T."/>
            <person name="Nguyen N."/>
            <person name="Nicol R."/>
            <person name="Norbu C."/>
            <person name="Norbu N."/>
            <person name="Novod N."/>
            <person name="O'Neill B."/>
            <person name="Osman S."/>
            <person name="Markiewicz E."/>
            <person name="Oyono O.L."/>
            <person name="Patti C."/>
            <person name="Phunkhang P."/>
            <person name="Pierre F."/>
            <person name="Priest M."/>
            <person name="Raghuraman S."/>
            <person name="Rege F."/>
            <person name="Reyes R."/>
            <person name="Rise C."/>
            <person name="Rogov P."/>
            <person name="Ross K."/>
            <person name="Ryan E."/>
            <person name="Settipalli S."/>
            <person name="Shea T."/>
            <person name="Sherpa N."/>
            <person name="Shi L."/>
            <person name="Shih D."/>
            <person name="Sparrow T."/>
            <person name="Spaulding J."/>
            <person name="Stalker J."/>
            <person name="Stange-Thomann N."/>
            <person name="Stavropoulos S."/>
            <person name="Stone C."/>
            <person name="Strader C."/>
            <person name="Tesfaye S."/>
            <person name="Thomson T."/>
            <person name="Thoulutsang Y."/>
            <person name="Thoulutsang D."/>
            <person name="Topham K."/>
            <person name="Topping I."/>
            <person name="Tsamla T."/>
            <person name="Vassiliev H."/>
            <person name="Vo A."/>
            <person name="Wangchuk T."/>
            <person name="Wangdi T."/>
            <person name="Weiand M."/>
            <person name="Wilkinson J."/>
            <person name="Wilson A."/>
            <person name="Yadav S."/>
            <person name="Young G."/>
            <person name="Yu Q."/>
            <person name="Zembek L."/>
            <person name="Zhong D."/>
            <person name="Zimmer A."/>
            <person name="Zwirko Z."/>
            <person name="Jaffe D.B."/>
            <person name="Alvarez P."/>
            <person name="Brockman W."/>
            <person name="Butler J."/>
            <person name="Chin C."/>
            <person name="Gnerre S."/>
            <person name="Grabherr M."/>
            <person name="Kleber M."/>
            <person name="Mauceli E."/>
            <person name="MacCallum I."/>
        </authorList>
    </citation>
    <scope>NUCLEOTIDE SEQUENCE [LARGE SCALE GENOMIC DNA]</scope>
    <source>
        <strain evidence="6">Tucson 14030-0811.24</strain>
    </source>
</reference>
<dbReference type="InterPro" id="IPR002213">
    <property type="entry name" value="UDP_glucos_trans"/>
</dbReference>
<dbReference type="eggNOG" id="KOG1192">
    <property type="taxonomic scope" value="Eukaryota"/>
</dbReference>
<proteinExistence type="inferred from homology"/>
<accession>B4MUU1</accession>
<dbReference type="AlphaFoldDB" id="B4MUU1"/>
<keyword evidence="4" id="KW-0472">Membrane</keyword>
<dbReference type="STRING" id="7260.B4MUU1"/>
<keyword evidence="3 5" id="KW-0808">Transferase</keyword>
<keyword evidence="4" id="KW-0812">Transmembrane</keyword>
<keyword evidence="6" id="KW-1185">Reference proteome</keyword>
<organism evidence="5 6">
    <name type="scientific">Drosophila willistoni</name>
    <name type="common">Fruit fly</name>
    <dbReference type="NCBI Taxonomy" id="7260"/>
    <lineage>
        <taxon>Eukaryota</taxon>
        <taxon>Metazoa</taxon>
        <taxon>Ecdysozoa</taxon>
        <taxon>Arthropoda</taxon>
        <taxon>Hexapoda</taxon>
        <taxon>Insecta</taxon>
        <taxon>Pterygota</taxon>
        <taxon>Neoptera</taxon>
        <taxon>Endopterygota</taxon>
        <taxon>Diptera</taxon>
        <taxon>Brachycera</taxon>
        <taxon>Muscomorpha</taxon>
        <taxon>Ephydroidea</taxon>
        <taxon>Drosophilidae</taxon>
        <taxon>Drosophila</taxon>
        <taxon>Sophophora</taxon>
    </lineage>
</organism>
<evidence type="ECO:0000256" key="2">
    <source>
        <dbReference type="ARBA" id="ARBA00022676"/>
    </source>
</evidence>
<dbReference type="OrthoDB" id="5835829at2759"/>
<protein>
    <submittedName>
        <fullName evidence="5">Uncharacterized protein</fullName>
        <ecNumber evidence="5">2.4.1.-</ecNumber>
    </submittedName>
</protein>
<evidence type="ECO:0000256" key="3">
    <source>
        <dbReference type="ARBA" id="ARBA00022679"/>
    </source>
</evidence>
<dbReference type="GO" id="GO:0008194">
    <property type="term" value="F:UDP-glycosyltransferase activity"/>
    <property type="evidence" value="ECO:0007669"/>
    <property type="project" value="InterPro"/>
</dbReference>
<dbReference type="InterPro" id="IPR050271">
    <property type="entry name" value="UDP-glycosyltransferase"/>
</dbReference>
<sequence>MELADSCLKDFAMVIRNTFLLTLVVFIVVGSAQGANILGIFTSPSPSHNIVHLSEAKVLADNGHNVTIITCAKLPVNHENFTVVRIPINKEAERQINEGYAAMVQGDSTSFIGMLLHSSKFMRNSLQIMFEVLKDQRVKDLYENKDNKFDLVISGYFVNNYQFGVAHKLKAPLIISFSAQPFGILNTLVGNPLELSYVPAMYTVVKTGETMTFGQRLYTFALTVVQTIWFIVFEWENERRYLELYGDDPSMPKYADLNKNVSLMFIATHGLSEGPIRPNVPAFVEIGGIQVKDKPDPLPKDIEQFLNNATHGAILLSLGSNVKGDHLKPEIVQNMFKVLSNLKQNVIWKWENLEQTPGESSNILYSKWLPQDDILAHPNTKLFITHAGKGGVVESQYHGKPMLALPVFADQPTNAQTMVSHGFGLSLKLLELQADEFHSAIIELLENPKYTTSVQTFSNLFRDRPLSARQTVLYWSEYVIRHHGAKHIQSPLVHMDFISANNLDIFALFLLISLISLWLTKIMLTFAVRKFKSKSSMLAKKIKVKTK</sequence>
<name>B4MUU1_DROWI</name>
<dbReference type="Proteomes" id="UP000007798">
    <property type="component" value="Unassembled WGS sequence"/>
</dbReference>
<evidence type="ECO:0000313" key="5">
    <source>
        <dbReference type="EMBL" id="EDW76286.2"/>
    </source>
</evidence>
<dbReference type="CDD" id="cd03784">
    <property type="entry name" value="GT1_Gtf-like"/>
    <property type="match status" value="1"/>
</dbReference>
<dbReference type="InParanoid" id="B4MUU1"/>
<dbReference type="HOGENOM" id="CLU_012949_0_0_1"/>
<keyword evidence="4" id="KW-1133">Transmembrane helix</keyword>
<evidence type="ECO:0000313" key="6">
    <source>
        <dbReference type="Proteomes" id="UP000007798"/>
    </source>
</evidence>
<dbReference type="Gene3D" id="3.40.50.2000">
    <property type="entry name" value="Glycogen Phosphorylase B"/>
    <property type="match status" value="1"/>
</dbReference>
<dbReference type="PANTHER" id="PTHR48043:SF159">
    <property type="entry name" value="EG:EG0003.4 PROTEIN-RELATED"/>
    <property type="match status" value="1"/>
</dbReference>
<evidence type="ECO:0000256" key="4">
    <source>
        <dbReference type="SAM" id="Phobius"/>
    </source>
</evidence>
<dbReference type="KEGG" id="dwi:6642672"/>
<keyword evidence="2 5" id="KW-0328">Glycosyltransferase</keyword>
<dbReference type="SUPFAM" id="SSF53756">
    <property type="entry name" value="UDP-Glycosyltransferase/glycogen phosphorylase"/>
    <property type="match status" value="1"/>
</dbReference>
<dbReference type="FunFam" id="3.40.50.2000:FF:000050">
    <property type="entry name" value="UDP-glucuronosyltransferase"/>
    <property type="match status" value="1"/>
</dbReference>
<dbReference type="Pfam" id="PF00201">
    <property type="entry name" value="UDPGT"/>
    <property type="match status" value="1"/>
</dbReference>
<comment type="similarity">
    <text evidence="1">Belongs to the UDP-glycosyltransferase family.</text>
</comment>
<dbReference type="EC" id="2.4.1.-" evidence="5"/>
<dbReference type="PANTHER" id="PTHR48043">
    <property type="entry name" value="EG:EG0003.4 PROTEIN-RELATED"/>
    <property type="match status" value="1"/>
</dbReference>
<gene>
    <name evidence="5" type="primary">Dwil\GK14746</name>
    <name evidence="5" type="ORF">Dwil_GK14746</name>
</gene>
<evidence type="ECO:0000256" key="1">
    <source>
        <dbReference type="ARBA" id="ARBA00009995"/>
    </source>
</evidence>